<name>A0A410MCV3_9BACI</name>
<reference evidence="1 2" key="1">
    <citation type="submission" date="2018-01" db="EMBL/GenBank/DDBJ databases">
        <title>The whole genome sequencing and assembly of Halobacillus litoralis ERB031 strain.</title>
        <authorList>
            <person name="Lee S.-J."/>
            <person name="Park M.-K."/>
            <person name="Kim J.-Y."/>
            <person name="Lee Y.-J."/>
            <person name="Yi H."/>
            <person name="Bahn Y.-S."/>
            <person name="Kim J.F."/>
            <person name="Lee D.-W."/>
        </authorList>
    </citation>
    <scope>NUCLEOTIDE SEQUENCE [LARGE SCALE GENOMIC DNA]</scope>
    <source>
        <strain evidence="1 2">ERB 031</strain>
    </source>
</reference>
<dbReference type="KEGG" id="hli:HLI_10065"/>
<dbReference type="AlphaFoldDB" id="A0A410MCV3"/>
<dbReference type="InterPro" id="IPR038292">
    <property type="entry name" value="YmfJ/YflH_sf"/>
</dbReference>
<proteinExistence type="predicted"/>
<organism evidence="1 2">
    <name type="scientific">Halobacillus litoralis</name>
    <dbReference type="NCBI Taxonomy" id="45668"/>
    <lineage>
        <taxon>Bacteria</taxon>
        <taxon>Bacillati</taxon>
        <taxon>Bacillota</taxon>
        <taxon>Bacilli</taxon>
        <taxon>Bacillales</taxon>
        <taxon>Bacillaceae</taxon>
        <taxon>Halobacillus</taxon>
    </lineage>
</organism>
<dbReference type="InterPro" id="IPR021637">
    <property type="entry name" value="DUF3243"/>
</dbReference>
<evidence type="ECO:0000313" key="1">
    <source>
        <dbReference type="EMBL" id="QAS52537.1"/>
    </source>
</evidence>
<dbReference type="Proteomes" id="UP000287756">
    <property type="component" value="Chromosome"/>
</dbReference>
<gene>
    <name evidence="1" type="ORF">HLI_10065</name>
</gene>
<accession>A0A410MCV3</accession>
<dbReference type="Pfam" id="PF11588">
    <property type="entry name" value="DUF3243"/>
    <property type="match status" value="1"/>
</dbReference>
<evidence type="ECO:0000313" key="2">
    <source>
        <dbReference type="Proteomes" id="UP000287756"/>
    </source>
</evidence>
<dbReference type="EMBL" id="CP026118">
    <property type="protein sequence ID" value="QAS52537.1"/>
    <property type="molecule type" value="Genomic_DNA"/>
</dbReference>
<dbReference type="Gene3D" id="1.10.760.20">
    <property type="entry name" value="Protein of unknown function DUF3243"/>
    <property type="match status" value="1"/>
</dbReference>
<protein>
    <submittedName>
        <fullName evidence="1">DUF3243 domain-containing protein</fullName>
    </submittedName>
</protein>
<dbReference type="OrthoDB" id="2418090at2"/>
<dbReference type="RefSeq" id="WP_128524826.1">
    <property type="nucleotide sequence ID" value="NZ_CANLVY010000009.1"/>
</dbReference>
<sequence length="105" mass="12168">MNENKELNKMESKAANISEEKKEDILENFNQFASFLGSKVSKAEKVGMSEEALAQSAEKVANYLAEHEEPKNREEQLLREIWKNGEKEEQHALAHMLVRMVQDYK</sequence>